<reference evidence="1 2" key="1">
    <citation type="submission" date="2024-05" db="EMBL/GenBank/DDBJ databases">
        <title>Genome sequencing and assembly of Indian major carp, Cirrhinus mrigala (Hamilton, 1822).</title>
        <authorList>
            <person name="Mohindra V."/>
            <person name="Chowdhury L.M."/>
            <person name="Lal K."/>
            <person name="Jena J.K."/>
        </authorList>
    </citation>
    <scope>NUCLEOTIDE SEQUENCE [LARGE SCALE GENOMIC DNA]</scope>
    <source>
        <strain evidence="1">CM1030</strain>
        <tissue evidence="1">Blood</tissue>
    </source>
</reference>
<feature type="non-terminal residue" evidence="1">
    <location>
        <position position="1"/>
    </location>
</feature>
<comment type="caution">
    <text evidence="1">The sequence shown here is derived from an EMBL/GenBank/DDBJ whole genome shotgun (WGS) entry which is preliminary data.</text>
</comment>
<name>A0ABD0RHI4_CIRMR</name>
<dbReference type="EMBL" id="JAMKFB020000003">
    <property type="protein sequence ID" value="KAL0197796.1"/>
    <property type="molecule type" value="Genomic_DNA"/>
</dbReference>
<keyword evidence="2" id="KW-1185">Reference proteome</keyword>
<organism evidence="1 2">
    <name type="scientific">Cirrhinus mrigala</name>
    <name type="common">Mrigala</name>
    <dbReference type="NCBI Taxonomy" id="683832"/>
    <lineage>
        <taxon>Eukaryota</taxon>
        <taxon>Metazoa</taxon>
        <taxon>Chordata</taxon>
        <taxon>Craniata</taxon>
        <taxon>Vertebrata</taxon>
        <taxon>Euteleostomi</taxon>
        <taxon>Actinopterygii</taxon>
        <taxon>Neopterygii</taxon>
        <taxon>Teleostei</taxon>
        <taxon>Ostariophysi</taxon>
        <taxon>Cypriniformes</taxon>
        <taxon>Cyprinidae</taxon>
        <taxon>Labeoninae</taxon>
        <taxon>Labeonini</taxon>
        <taxon>Cirrhinus</taxon>
    </lineage>
</organism>
<gene>
    <name evidence="1" type="ORF">M9458_006336</name>
</gene>
<evidence type="ECO:0000313" key="2">
    <source>
        <dbReference type="Proteomes" id="UP001529510"/>
    </source>
</evidence>
<feature type="non-terminal residue" evidence="1">
    <location>
        <position position="171"/>
    </location>
</feature>
<sequence length="171" mass="18470">SSGPVDSHLMELCLTAVKFARKQGNIALATRLLSLCNKPSVGDSEGQDLVQSFRQLSLEGTVGEKWGPELEIEKAKVLFAAGQSVSAMEMLSSCALSYCHSGKCERAACRSVLTLCKWLLADWKDLTPQLKMVVKRNSGSTSLSTLAKNISGLLELPLEDQGMPHITTETT</sequence>
<dbReference type="AlphaFoldDB" id="A0ABD0RHI4"/>
<evidence type="ECO:0000313" key="1">
    <source>
        <dbReference type="EMBL" id="KAL0197796.1"/>
    </source>
</evidence>
<protein>
    <submittedName>
        <fullName evidence="1">Uncharacterized protein</fullName>
    </submittedName>
</protein>
<accession>A0ABD0RHI4</accession>
<dbReference type="Proteomes" id="UP001529510">
    <property type="component" value="Unassembled WGS sequence"/>
</dbReference>
<proteinExistence type="predicted"/>